<accession>A0A8J7CEJ2</accession>
<dbReference type="SUPFAM" id="SSF52091">
    <property type="entry name" value="SpoIIaa-like"/>
    <property type="match status" value="1"/>
</dbReference>
<dbReference type="GO" id="GO:0043856">
    <property type="term" value="F:anti-sigma factor antagonist activity"/>
    <property type="evidence" value="ECO:0007669"/>
    <property type="project" value="TreeGrafter"/>
</dbReference>
<proteinExistence type="predicted"/>
<reference evidence="2 3" key="1">
    <citation type="submission" date="2020-08" db="EMBL/GenBank/DDBJ databases">
        <title>Acidobacteriota in marine sediments use diverse sulfur dissimilation pathways.</title>
        <authorList>
            <person name="Wasmund K."/>
        </authorList>
    </citation>
    <scope>NUCLEOTIDE SEQUENCE [LARGE SCALE GENOMIC DNA]</scope>
    <source>
        <strain evidence="2">MAG AM4</strain>
    </source>
</reference>
<dbReference type="EMBL" id="JACXWD010000028">
    <property type="protein sequence ID" value="MBD3868324.1"/>
    <property type="molecule type" value="Genomic_DNA"/>
</dbReference>
<evidence type="ECO:0000259" key="1">
    <source>
        <dbReference type="PROSITE" id="PS50801"/>
    </source>
</evidence>
<dbReference type="CDD" id="cd07043">
    <property type="entry name" value="STAS_anti-anti-sigma_factors"/>
    <property type="match status" value="1"/>
</dbReference>
<dbReference type="PANTHER" id="PTHR33495">
    <property type="entry name" value="ANTI-SIGMA FACTOR ANTAGONIST TM_1081-RELATED-RELATED"/>
    <property type="match status" value="1"/>
</dbReference>
<evidence type="ECO:0000313" key="2">
    <source>
        <dbReference type="EMBL" id="MBD3868324.1"/>
    </source>
</evidence>
<gene>
    <name evidence="2" type="ORF">IFK94_09380</name>
</gene>
<dbReference type="Pfam" id="PF01740">
    <property type="entry name" value="STAS"/>
    <property type="match status" value="1"/>
</dbReference>
<dbReference type="InterPro" id="IPR002645">
    <property type="entry name" value="STAS_dom"/>
</dbReference>
<sequence>MQVTKEMTSGALVVALDASPVSFFDSAGMGVLLSLKKKARENGGDLALAGLRPAIHEIFQMIGFDTVFKIFPDTSAAVRDFNEGQP</sequence>
<evidence type="ECO:0000313" key="3">
    <source>
        <dbReference type="Proteomes" id="UP000648239"/>
    </source>
</evidence>
<dbReference type="PROSITE" id="PS50801">
    <property type="entry name" value="STAS"/>
    <property type="match status" value="1"/>
</dbReference>
<dbReference type="PANTHER" id="PTHR33495:SF2">
    <property type="entry name" value="ANTI-SIGMA FACTOR ANTAGONIST TM_1081-RELATED"/>
    <property type="match status" value="1"/>
</dbReference>
<name>A0A8J7CEJ2_9BACT</name>
<dbReference type="Proteomes" id="UP000648239">
    <property type="component" value="Unassembled WGS sequence"/>
</dbReference>
<feature type="domain" description="STAS" evidence="1">
    <location>
        <begin position="1"/>
        <end position="81"/>
    </location>
</feature>
<dbReference type="AlphaFoldDB" id="A0A8J7CEJ2"/>
<protein>
    <submittedName>
        <fullName evidence="2">STAS domain-containing protein</fullName>
    </submittedName>
</protein>
<dbReference type="InterPro" id="IPR036513">
    <property type="entry name" value="STAS_dom_sf"/>
</dbReference>
<organism evidence="2 3">
    <name type="scientific">Candidatus Polarisedimenticola svalbardensis</name>
    <dbReference type="NCBI Taxonomy" id="2886004"/>
    <lineage>
        <taxon>Bacteria</taxon>
        <taxon>Pseudomonadati</taxon>
        <taxon>Acidobacteriota</taxon>
        <taxon>Candidatus Polarisedimenticolia</taxon>
        <taxon>Candidatus Polarisedimenticolales</taxon>
        <taxon>Candidatus Polarisedimenticolaceae</taxon>
        <taxon>Candidatus Polarisedimenticola</taxon>
    </lineage>
</organism>
<comment type="caution">
    <text evidence="2">The sequence shown here is derived from an EMBL/GenBank/DDBJ whole genome shotgun (WGS) entry which is preliminary data.</text>
</comment>
<dbReference type="Gene3D" id="3.30.750.24">
    <property type="entry name" value="STAS domain"/>
    <property type="match status" value="1"/>
</dbReference>